<evidence type="ECO:0000256" key="4">
    <source>
        <dbReference type="ARBA" id="ARBA00022692"/>
    </source>
</evidence>
<dbReference type="InterPro" id="IPR032807">
    <property type="entry name" value="GNVR"/>
</dbReference>
<dbReference type="PANTHER" id="PTHR32309">
    <property type="entry name" value="TYROSINE-PROTEIN KINASE"/>
    <property type="match status" value="1"/>
</dbReference>
<gene>
    <name evidence="10" type="primary">cap8A</name>
    <name evidence="10" type="ORF">NCTC503_02376</name>
</gene>
<dbReference type="EMBL" id="LR590481">
    <property type="protein sequence ID" value="VTQ94739.1"/>
    <property type="molecule type" value="Genomic_DNA"/>
</dbReference>
<evidence type="ECO:0000313" key="10">
    <source>
        <dbReference type="EMBL" id="VTQ94739.1"/>
    </source>
</evidence>
<keyword evidence="4 7" id="KW-0812">Transmembrane</keyword>
<comment type="similarity">
    <text evidence="2">Belongs to the CpsC/CapA family.</text>
</comment>
<comment type="subcellular location">
    <subcellularLocation>
        <location evidence="1">Cell membrane</location>
        <topology evidence="1">Multi-pass membrane protein</topology>
    </subcellularLocation>
</comment>
<accession>A0A4U9RRM0</accession>
<evidence type="ECO:0000256" key="6">
    <source>
        <dbReference type="ARBA" id="ARBA00023136"/>
    </source>
</evidence>
<sequence length="226" mass="25649">MEQEITIDLHKVSEILVKRKKLIAIITTISLLITGIISFFIIKPTYETKATIVIGKEEEKNDKQNSYNDIMMFQKLVKTYAQIAESRTVIEKVAQKVGNGLTYEKLKGRIKVIPQPDTQIMEIKVLSKKPEEAYSVLNSLGEIFISESKRIYPTGQIEILDKAVVPEKPIKPNKKLNMAIALLLGLFLSTGASFLLEYLDRTLKSEEDIERYLDLPVLAVIPKIEK</sequence>
<evidence type="ECO:0000259" key="9">
    <source>
        <dbReference type="Pfam" id="PF13807"/>
    </source>
</evidence>
<reference evidence="10 11" key="1">
    <citation type="submission" date="2019-05" db="EMBL/GenBank/DDBJ databases">
        <authorList>
            <consortium name="Pathogen Informatics"/>
        </authorList>
    </citation>
    <scope>NUCLEOTIDE SEQUENCE [LARGE SCALE GENOMIC DNA]</scope>
    <source>
        <strain evidence="10 11">NCTC503</strain>
    </source>
</reference>
<keyword evidence="3" id="KW-1003">Cell membrane</keyword>
<keyword evidence="11" id="KW-1185">Reference proteome</keyword>
<dbReference type="KEGG" id="hhw:NCTC503_02376"/>
<dbReference type="PANTHER" id="PTHR32309:SF13">
    <property type="entry name" value="FERRIC ENTEROBACTIN TRANSPORT PROTEIN FEPE"/>
    <property type="match status" value="1"/>
</dbReference>
<evidence type="ECO:0000256" key="5">
    <source>
        <dbReference type="ARBA" id="ARBA00022989"/>
    </source>
</evidence>
<dbReference type="Pfam" id="PF02706">
    <property type="entry name" value="Wzz"/>
    <property type="match status" value="1"/>
</dbReference>
<dbReference type="InterPro" id="IPR050445">
    <property type="entry name" value="Bact_polysacc_biosynth/exp"/>
</dbReference>
<evidence type="ECO:0000256" key="1">
    <source>
        <dbReference type="ARBA" id="ARBA00004651"/>
    </source>
</evidence>
<organism evidence="10 11">
    <name type="scientific">Hathewaya histolytica</name>
    <name type="common">Clostridium histolyticum</name>
    <dbReference type="NCBI Taxonomy" id="1498"/>
    <lineage>
        <taxon>Bacteria</taxon>
        <taxon>Bacillati</taxon>
        <taxon>Bacillota</taxon>
        <taxon>Clostridia</taxon>
        <taxon>Eubacteriales</taxon>
        <taxon>Clostridiaceae</taxon>
        <taxon>Hathewaya</taxon>
    </lineage>
</organism>
<dbReference type="OrthoDB" id="2360475at2"/>
<dbReference type="Pfam" id="PF13807">
    <property type="entry name" value="GNVR"/>
    <property type="match status" value="1"/>
</dbReference>
<evidence type="ECO:0000313" key="11">
    <source>
        <dbReference type="Proteomes" id="UP000308489"/>
    </source>
</evidence>
<evidence type="ECO:0000256" key="3">
    <source>
        <dbReference type="ARBA" id="ARBA00022475"/>
    </source>
</evidence>
<keyword evidence="6 7" id="KW-0472">Membrane</keyword>
<evidence type="ECO:0000256" key="2">
    <source>
        <dbReference type="ARBA" id="ARBA00006683"/>
    </source>
</evidence>
<protein>
    <submittedName>
        <fullName evidence="10">Capsular polysaccharide biosynthsis protein</fullName>
    </submittedName>
</protein>
<keyword evidence="5 7" id="KW-1133">Transmembrane helix</keyword>
<dbReference type="InterPro" id="IPR003856">
    <property type="entry name" value="LPS_length_determ_N"/>
</dbReference>
<name>A0A4U9RRM0_HATHI</name>
<feature type="transmembrane region" description="Helical" evidence="7">
    <location>
        <begin position="22"/>
        <end position="42"/>
    </location>
</feature>
<dbReference type="Proteomes" id="UP000308489">
    <property type="component" value="Chromosome 1"/>
</dbReference>
<evidence type="ECO:0000259" key="8">
    <source>
        <dbReference type="Pfam" id="PF02706"/>
    </source>
</evidence>
<dbReference type="GO" id="GO:0004713">
    <property type="term" value="F:protein tyrosine kinase activity"/>
    <property type="evidence" value="ECO:0007669"/>
    <property type="project" value="TreeGrafter"/>
</dbReference>
<evidence type="ECO:0000256" key="7">
    <source>
        <dbReference type="SAM" id="Phobius"/>
    </source>
</evidence>
<feature type="domain" description="Tyrosine-protein kinase G-rich" evidence="9">
    <location>
        <begin position="154"/>
        <end position="195"/>
    </location>
</feature>
<proteinExistence type="inferred from homology"/>
<feature type="domain" description="Polysaccharide chain length determinant N-terminal" evidence="8">
    <location>
        <begin position="6"/>
        <end position="96"/>
    </location>
</feature>
<dbReference type="AlphaFoldDB" id="A0A4U9RRM0"/>
<feature type="transmembrane region" description="Helical" evidence="7">
    <location>
        <begin position="176"/>
        <end position="196"/>
    </location>
</feature>
<dbReference type="RefSeq" id="WP_138210910.1">
    <property type="nucleotide sequence ID" value="NZ_CBCRUQ010000002.1"/>
</dbReference>
<dbReference type="GO" id="GO:0005886">
    <property type="term" value="C:plasma membrane"/>
    <property type="evidence" value="ECO:0007669"/>
    <property type="project" value="UniProtKB-SubCell"/>
</dbReference>